<reference evidence="2" key="1">
    <citation type="journal article" date="2019" name="Int. J. Syst. Evol. Microbiol.">
        <title>The Global Catalogue of Microorganisms (GCM) 10K type strain sequencing project: providing services to taxonomists for standard genome sequencing and annotation.</title>
        <authorList>
            <consortium name="The Broad Institute Genomics Platform"/>
            <consortium name="The Broad Institute Genome Sequencing Center for Infectious Disease"/>
            <person name="Wu L."/>
            <person name="Ma J."/>
        </authorList>
    </citation>
    <scope>NUCLEOTIDE SEQUENCE [LARGE SCALE GENOMIC DNA]</scope>
    <source>
        <strain evidence="2">JCM 31696</strain>
    </source>
</reference>
<accession>A0ABW3CQT5</accession>
<sequence>MHYLFRSGRFPSATKNFIIDSRGGFAADAGLGLHYCAAMFALWTISGLVSCIPGGPQNAEDGTALGDSSPEAMRSFDGSISGELSEVLCYTGATSRLHVEHKGGGPFGIDRLSFTGIVVEEVLTSSGKFQGEVGVPSYSLLQVRGGSGAWSMERSALQT</sequence>
<gene>
    <name evidence="1" type="ORF">ACFQ07_28885</name>
</gene>
<protein>
    <submittedName>
        <fullName evidence="1">Uncharacterized protein</fullName>
    </submittedName>
</protein>
<organism evidence="1 2">
    <name type="scientific">Actinomadura adrarensis</name>
    <dbReference type="NCBI Taxonomy" id="1819600"/>
    <lineage>
        <taxon>Bacteria</taxon>
        <taxon>Bacillati</taxon>
        <taxon>Actinomycetota</taxon>
        <taxon>Actinomycetes</taxon>
        <taxon>Streptosporangiales</taxon>
        <taxon>Thermomonosporaceae</taxon>
        <taxon>Actinomadura</taxon>
    </lineage>
</organism>
<keyword evidence="2" id="KW-1185">Reference proteome</keyword>
<evidence type="ECO:0000313" key="2">
    <source>
        <dbReference type="Proteomes" id="UP001597083"/>
    </source>
</evidence>
<evidence type="ECO:0000313" key="1">
    <source>
        <dbReference type="EMBL" id="MFD0856290.1"/>
    </source>
</evidence>
<dbReference type="EMBL" id="JBHTIR010004050">
    <property type="protein sequence ID" value="MFD0856290.1"/>
    <property type="molecule type" value="Genomic_DNA"/>
</dbReference>
<dbReference type="Proteomes" id="UP001597083">
    <property type="component" value="Unassembled WGS sequence"/>
</dbReference>
<proteinExistence type="predicted"/>
<comment type="caution">
    <text evidence="1">The sequence shown here is derived from an EMBL/GenBank/DDBJ whole genome shotgun (WGS) entry which is preliminary data.</text>
</comment>
<name>A0ABW3CQT5_9ACTN</name>